<gene>
    <name evidence="2" type="ORF">Vau01_066040</name>
</gene>
<organism evidence="2 3">
    <name type="scientific">Virgisporangium aurantiacum</name>
    <dbReference type="NCBI Taxonomy" id="175570"/>
    <lineage>
        <taxon>Bacteria</taxon>
        <taxon>Bacillati</taxon>
        <taxon>Actinomycetota</taxon>
        <taxon>Actinomycetes</taxon>
        <taxon>Micromonosporales</taxon>
        <taxon>Micromonosporaceae</taxon>
        <taxon>Virgisporangium</taxon>
    </lineage>
</organism>
<evidence type="ECO:0000313" key="3">
    <source>
        <dbReference type="Proteomes" id="UP000612585"/>
    </source>
</evidence>
<dbReference type="Gene3D" id="1.10.510.10">
    <property type="entry name" value="Transferase(Phosphotransferase) domain 1"/>
    <property type="match status" value="1"/>
</dbReference>
<name>A0A8J3ZA33_9ACTN</name>
<sequence>MATLLSAAVARELDEHLRVVCARVGADPARAELIKYTINAVYRVPPFVIRLSGNAEAAERTVANATALAAAGAPTVRLADVGPQPIRSGDWAATVWRNVVTTGRPPEPVDLAGPVRAIHRLRSLPTGLRPWEPIAKARRRIDRADGASWMARWSRDAVGLDLDALLAALRARCDALERALVEVRWQLPPGVVHGDVHTGNLLITAAGPVLCDLDSVGTGPREWDLTPPAHGATRMGRPRAAYRAFADAYGFDILAWTGWPTMRAVRDLQMATSTLGAFDGREQVANQLAYRLRTLLAGDDAAIWSRYT</sequence>
<reference evidence="2" key="1">
    <citation type="submission" date="2021-01" db="EMBL/GenBank/DDBJ databases">
        <title>Whole genome shotgun sequence of Virgisporangium aurantiacum NBRC 16421.</title>
        <authorList>
            <person name="Komaki H."/>
            <person name="Tamura T."/>
        </authorList>
    </citation>
    <scope>NUCLEOTIDE SEQUENCE</scope>
    <source>
        <strain evidence="2">NBRC 16421</strain>
    </source>
</reference>
<dbReference type="AlphaFoldDB" id="A0A8J3ZA33"/>
<dbReference type="Pfam" id="PF01636">
    <property type="entry name" value="APH"/>
    <property type="match status" value="1"/>
</dbReference>
<accession>A0A8J3ZA33</accession>
<dbReference type="InterPro" id="IPR002575">
    <property type="entry name" value="Aminoglycoside_PTrfase"/>
</dbReference>
<keyword evidence="3" id="KW-1185">Reference proteome</keyword>
<dbReference type="EMBL" id="BOPG01000044">
    <property type="protein sequence ID" value="GIJ59088.1"/>
    <property type="molecule type" value="Genomic_DNA"/>
</dbReference>
<dbReference type="Proteomes" id="UP000612585">
    <property type="component" value="Unassembled WGS sequence"/>
</dbReference>
<dbReference type="RefSeq" id="WP_204000754.1">
    <property type="nucleotide sequence ID" value="NZ_BOPG01000044.1"/>
</dbReference>
<feature type="domain" description="Aminoglycoside phosphotransferase" evidence="1">
    <location>
        <begin position="53"/>
        <end position="263"/>
    </location>
</feature>
<dbReference type="SUPFAM" id="SSF56112">
    <property type="entry name" value="Protein kinase-like (PK-like)"/>
    <property type="match status" value="1"/>
</dbReference>
<proteinExistence type="predicted"/>
<evidence type="ECO:0000313" key="2">
    <source>
        <dbReference type="EMBL" id="GIJ59088.1"/>
    </source>
</evidence>
<dbReference type="InterPro" id="IPR011009">
    <property type="entry name" value="Kinase-like_dom_sf"/>
</dbReference>
<evidence type="ECO:0000259" key="1">
    <source>
        <dbReference type="Pfam" id="PF01636"/>
    </source>
</evidence>
<protein>
    <submittedName>
        <fullName evidence="2">Aminoglycoside phosphotransferase</fullName>
    </submittedName>
</protein>
<comment type="caution">
    <text evidence="2">The sequence shown here is derived from an EMBL/GenBank/DDBJ whole genome shotgun (WGS) entry which is preliminary data.</text>
</comment>